<keyword evidence="5 7" id="KW-0378">Hydrolase</keyword>
<dbReference type="InterPro" id="IPR020568">
    <property type="entry name" value="Ribosomal_Su5_D2-typ_SF"/>
</dbReference>
<keyword evidence="3 7" id="KW-0540">Nuclease</keyword>
<dbReference type="InterPro" id="IPR020539">
    <property type="entry name" value="RNase_P_CS"/>
</dbReference>
<keyword evidence="4 7" id="KW-0255">Endonuclease</keyword>
<dbReference type="InterPro" id="IPR014721">
    <property type="entry name" value="Ribsml_uS5_D2-typ_fold_subgr"/>
</dbReference>
<protein>
    <recommendedName>
        <fullName evidence="7 8">Ribonuclease P protein component</fullName>
        <shortName evidence="7">RNase P protein</shortName>
        <shortName evidence="7">RNaseP protein</shortName>
        <ecNumber evidence="7 8">3.1.26.5</ecNumber>
    </recommendedName>
    <alternativeName>
        <fullName evidence="7">Protein C5</fullName>
    </alternativeName>
</protein>
<evidence type="ECO:0000313" key="9">
    <source>
        <dbReference type="EMBL" id="WXU00154.1"/>
    </source>
</evidence>
<comment type="catalytic activity">
    <reaction evidence="7">
        <text>Endonucleolytic cleavage of RNA, removing 5'-extranucleotides from tRNA precursor.</text>
        <dbReference type="EC" id="3.1.26.5"/>
    </reaction>
</comment>
<evidence type="ECO:0000256" key="7">
    <source>
        <dbReference type="HAMAP-Rule" id="MF_00227"/>
    </source>
</evidence>
<dbReference type="InterPro" id="IPR000100">
    <property type="entry name" value="RNase_P"/>
</dbReference>
<evidence type="ECO:0000256" key="3">
    <source>
        <dbReference type="ARBA" id="ARBA00022722"/>
    </source>
</evidence>
<sequence length="118" mass="13680">MSFGSFESFELTRKAKILKANEYATVFKGGKFAKGKYWQIVAKSIDGPKPRLGLAISKKVYRLAVDRNRFKRIARETFRLEKQQLDNWDFVVMARRSKSVENTVLSAELLSLFKRVTQ</sequence>
<comment type="similarity">
    <text evidence="7">Belongs to the RnpA family.</text>
</comment>
<dbReference type="PROSITE" id="PS00648">
    <property type="entry name" value="RIBONUCLEASE_P"/>
    <property type="match status" value="1"/>
</dbReference>
<dbReference type="Pfam" id="PF00825">
    <property type="entry name" value="Ribonuclease_P"/>
    <property type="match status" value="1"/>
</dbReference>
<dbReference type="GO" id="GO:0001682">
    <property type="term" value="P:tRNA 5'-leader removal"/>
    <property type="evidence" value="ECO:0007669"/>
    <property type="project" value="UniProtKB-UniRule"/>
</dbReference>
<keyword evidence="2 7" id="KW-0819">tRNA processing</keyword>
<accession>A0AAU6PGK9</accession>
<dbReference type="HAMAP" id="MF_00227">
    <property type="entry name" value="RNase_P"/>
    <property type="match status" value="1"/>
</dbReference>
<evidence type="ECO:0000256" key="4">
    <source>
        <dbReference type="ARBA" id="ARBA00022759"/>
    </source>
</evidence>
<dbReference type="NCBIfam" id="TIGR00188">
    <property type="entry name" value="rnpA"/>
    <property type="match status" value="1"/>
</dbReference>
<dbReference type="GO" id="GO:0042781">
    <property type="term" value="F:3'-tRNA processing endoribonuclease activity"/>
    <property type="evidence" value="ECO:0007669"/>
    <property type="project" value="TreeGrafter"/>
</dbReference>
<comment type="subunit">
    <text evidence="7">Consists of a catalytic RNA component (M1 or rnpB) and a protein subunit.</text>
</comment>
<dbReference type="EC" id="3.1.26.5" evidence="7 8"/>
<dbReference type="GO" id="GO:0000049">
    <property type="term" value="F:tRNA binding"/>
    <property type="evidence" value="ECO:0007669"/>
    <property type="project" value="UniProtKB-UniRule"/>
</dbReference>
<proteinExistence type="inferred from homology"/>
<dbReference type="PANTHER" id="PTHR33992:SF1">
    <property type="entry name" value="RIBONUCLEASE P PROTEIN COMPONENT"/>
    <property type="match status" value="1"/>
</dbReference>
<dbReference type="GO" id="GO:0004526">
    <property type="term" value="F:ribonuclease P activity"/>
    <property type="evidence" value="ECO:0007669"/>
    <property type="project" value="UniProtKB-UniRule"/>
</dbReference>
<name>A0AAU6PGK9_9GAMM</name>
<evidence type="ECO:0000256" key="6">
    <source>
        <dbReference type="ARBA" id="ARBA00022884"/>
    </source>
</evidence>
<evidence type="ECO:0000256" key="2">
    <source>
        <dbReference type="ARBA" id="ARBA00022694"/>
    </source>
</evidence>
<evidence type="ECO:0000256" key="8">
    <source>
        <dbReference type="NCBIfam" id="TIGR00188"/>
    </source>
</evidence>
<reference evidence="9" key="1">
    <citation type="submission" date="2023-10" db="EMBL/GenBank/DDBJ databases">
        <title>The first scallop-associated chemosynthetic bacterial symbiont.</title>
        <authorList>
            <person name="Lin Y.-T."/>
            <person name="Sun J."/>
            <person name="Ip J.C.-H."/>
            <person name="He X."/>
            <person name="Gao Z.-M."/>
            <person name="Perez M."/>
            <person name="Xu T."/>
            <person name="Qian P.-Y."/>
            <person name="Qiu J.-W."/>
        </authorList>
    </citation>
    <scope>NUCLEOTIDE SEQUENCE</scope>
    <source>
        <strain evidence="9">Gill1</strain>
    </source>
</reference>
<dbReference type="AlphaFoldDB" id="A0AAU6PGK9"/>
<dbReference type="EMBL" id="CP138327">
    <property type="protein sequence ID" value="WXU00154.1"/>
    <property type="molecule type" value="Genomic_DNA"/>
</dbReference>
<keyword evidence="6 7" id="KW-0694">RNA-binding</keyword>
<dbReference type="Gene3D" id="3.30.230.10">
    <property type="match status" value="1"/>
</dbReference>
<dbReference type="GO" id="GO:0030677">
    <property type="term" value="C:ribonuclease P complex"/>
    <property type="evidence" value="ECO:0007669"/>
    <property type="project" value="TreeGrafter"/>
</dbReference>
<organism evidence="9">
    <name type="scientific">Catillopecten margaritatus gill symbiont</name>
    <dbReference type="NCBI Taxonomy" id="3083288"/>
    <lineage>
        <taxon>Bacteria</taxon>
        <taxon>Pseudomonadati</taxon>
        <taxon>Pseudomonadota</taxon>
        <taxon>Gammaproteobacteria</taxon>
        <taxon>sulfur-oxidizing symbionts</taxon>
    </lineage>
</organism>
<dbReference type="PANTHER" id="PTHR33992">
    <property type="entry name" value="RIBONUCLEASE P PROTEIN COMPONENT"/>
    <property type="match status" value="1"/>
</dbReference>
<dbReference type="SUPFAM" id="SSF54211">
    <property type="entry name" value="Ribosomal protein S5 domain 2-like"/>
    <property type="match status" value="1"/>
</dbReference>
<comment type="function">
    <text evidence="1 7">RNaseP catalyzes the removal of the 5'-leader sequence from pre-tRNA to produce the mature 5'-terminus. It can also cleave other RNA substrates such as 4.5S RNA. The protein component plays an auxiliary but essential role in vivo by binding to the 5'-leader sequence and broadening the substrate specificity of the ribozyme.</text>
</comment>
<evidence type="ECO:0000256" key="5">
    <source>
        <dbReference type="ARBA" id="ARBA00022801"/>
    </source>
</evidence>
<evidence type="ECO:0000256" key="1">
    <source>
        <dbReference type="ARBA" id="ARBA00002663"/>
    </source>
</evidence>
<gene>
    <name evidence="7 9" type="primary">rnpA</name>
    <name evidence="9" type="ORF">Ctma_0865</name>
</gene>